<dbReference type="InterPro" id="IPR020097">
    <property type="entry name" value="PsdUridine_synth_TruA_a/b_dom"/>
</dbReference>
<feature type="domain" description="Pseudouridine synthase I TruA alpha/beta" evidence="5">
    <location>
        <begin position="255"/>
        <end position="366"/>
    </location>
</feature>
<evidence type="ECO:0000313" key="7">
    <source>
        <dbReference type="Proteomes" id="UP001186944"/>
    </source>
</evidence>
<dbReference type="NCBIfam" id="TIGR00071">
    <property type="entry name" value="hisT_truA"/>
    <property type="match status" value="1"/>
</dbReference>
<name>A0AA88XTK5_PINIB</name>
<dbReference type="HAMAP" id="MF_00171">
    <property type="entry name" value="TruA"/>
    <property type="match status" value="1"/>
</dbReference>
<dbReference type="AlphaFoldDB" id="A0AA88XTK5"/>
<evidence type="ECO:0000256" key="1">
    <source>
        <dbReference type="ARBA" id="ARBA00009375"/>
    </source>
</evidence>
<evidence type="ECO:0000256" key="4">
    <source>
        <dbReference type="SAM" id="MobiDB-lite"/>
    </source>
</evidence>
<feature type="compositionally biased region" description="Polar residues" evidence="4">
    <location>
        <begin position="8"/>
        <end position="18"/>
    </location>
</feature>
<dbReference type="CDD" id="cd02569">
    <property type="entry name" value="PseudoU_synth_ScPus3"/>
    <property type="match status" value="1"/>
</dbReference>
<dbReference type="GO" id="GO:0005737">
    <property type="term" value="C:cytoplasm"/>
    <property type="evidence" value="ECO:0007669"/>
    <property type="project" value="TreeGrafter"/>
</dbReference>
<evidence type="ECO:0000256" key="2">
    <source>
        <dbReference type="ARBA" id="ARBA00022694"/>
    </source>
</evidence>
<dbReference type="PANTHER" id="PTHR11142">
    <property type="entry name" value="PSEUDOURIDYLATE SYNTHASE"/>
    <property type="match status" value="1"/>
</dbReference>
<dbReference type="InterPro" id="IPR020094">
    <property type="entry name" value="TruA/RsuA/RluB/E/F_N"/>
</dbReference>
<evidence type="ECO:0000256" key="3">
    <source>
        <dbReference type="ARBA" id="ARBA00023235"/>
    </source>
</evidence>
<dbReference type="GO" id="GO:0003723">
    <property type="term" value="F:RNA binding"/>
    <property type="evidence" value="ECO:0007669"/>
    <property type="project" value="InterPro"/>
</dbReference>
<protein>
    <recommendedName>
        <fullName evidence="5">Pseudouridine synthase I TruA alpha/beta domain-containing protein</fullName>
    </recommendedName>
</protein>
<dbReference type="GO" id="GO:0009982">
    <property type="term" value="F:pseudouridine synthase activity"/>
    <property type="evidence" value="ECO:0007669"/>
    <property type="project" value="InterPro"/>
</dbReference>
<keyword evidence="2" id="KW-0819">tRNA processing</keyword>
<dbReference type="SUPFAM" id="SSF55120">
    <property type="entry name" value="Pseudouridine synthase"/>
    <property type="match status" value="1"/>
</dbReference>
<keyword evidence="7" id="KW-1185">Reference proteome</keyword>
<dbReference type="InterPro" id="IPR020095">
    <property type="entry name" value="PsdUridine_synth_TruA_C"/>
</dbReference>
<evidence type="ECO:0000313" key="6">
    <source>
        <dbReference type="EMBL" id="KAK3087246.1"/>
    </source>
</evidence>
<dbReference type="Proteomes" id="UP001186944">
    <property type="component" value="Unassembled WGS sequence"/>
</dbReference>
<comment type="similarity">
    <text evidence="1">Belongs to the tRNA pseudouridine synthase TruA family.</text>
</comment>
<dbReference type="FunFam" id="3.30.70.580:FF:000007">
    <property type="entry name" value="tRNA pseudouridine synthase"/>
    <property type="match status" value="1"/>
</dbReference>
<gene>
    <name evidence="6" type="ORF">FSP39_003526</name>
</gene>
<keyword evidence="3" id="KW-0413">Isomerase</keyword>
<dbReference type="GO" id="GO:1990481">
    <property type="term" value="P:mRNA pseudouridine synthesis"/>
    <property type="evidence" value="ECO:0007669"/>
    <property type="project" value="TreeGrafter"/>
</dbReference>
<dbReference type="EMBL" id="VSWD01000011">
    <property type="protein sequence ID" value="KAK3087246.1"/>
    <property type="molecule type" value="Genomic_DNA"/>
</dbReference>
<dbReference type="GO" id="GO:0031119">
    <property type="term" value="P:tRNA pseudouridine synthesis"/>
    <property type="evidence" value="ECO:0007669"/>
    <property type="project" value="TreeGrafter"/>
</dbReference>
<comment type="caution">
    <text evidence="6">The sequence shown here is derived from an EMBL/GenBank/DDBJ whole genome shotgun (WGS) entry which is preliminary data.</text>
</comment>
<dbReference type="PANTHER" id="PTHR11142:SF5">
    <property type="entry name" value="TRNA PSEUDOURIDINE(38_39) SYNTHASE"/>
    <property type="match status" value="1"/>
</dbReference>
<organism evidence="6 7">
    <name type="scientific">Pinctada imbricata</name>
    <name type="common">Atlantic pearl-oyster</name>
    <name type="synonym">Pinctada martensii</name>
    <dbReference type="NCBI Taxonomy" id="66713"/>
    <lineage>
        <taxon>Eukaryota</taxon>
        <taxon>Metazoa</taxon>
        <taxon>Spiralia</taxon>
        <taxon>Lophotrochozoa</taxon>
        <taxon>Mollusca</taxon>
        <taxon>Bivalvia</taxon>
        <taxon>Autobranchia</taxon>
        <taxon>Pteriomorphia</taxon>
        <taxon>Pterioida</taxon>
        <taxon>Pterioidea</taxon>
        <taxon>Pteriidae</taxon>
        <taxon>Pinctada</taxon>
    </lineage>
</organism>
<reference evidence="6" key="1">
    <citation type="submission" date="2019-08" db="EMBL/GenBank/DDBJ databases">
        <title>The improved chromosome-level genome for the pearl oyster Pinctada fucata martensii using PacBio sequencing and Hi-C.</title>
        <authorList>
            <person name="Zheng Z."/>
        </authorList>
    </citation>
    <scope>NUCLEOTIDE SEQUENCE</scope>
    <source>
        <strain evidence="6">ZZ-2019</strain>
        <tissue evidence="6">Adductor muscle</tissue>
    </source>
</reference>
<dbReference type="InterPro" id="IPR041707">
    <property type="entry name" value="Pus3-like"/>
</dbReference>
<feature type="region of interest" description="Disordered" evidence="4">
    <location>
        <begin position="1"/>
        <end position="22"/>
    </location>
</feature>
<proteinExistence type="inferred from homology"/>
<accession>A0AA88XTK5</accession>
<dbReference type="Pfam" id="PF01416">
    <property type="entry name" value="PseudoU_synth_1"/>
    <property type="match status" value="1"/>
</dbReference>
<dbReference type="Gene3D" id="3.30.70.660">
    <property type="entry name" value="Pseudouridine synthase I, catalytic domain, C-terminal subdomain"/>
    <property type="match status" value="1"/>
</dbReference>
<sequence length="478" mass="55199">METIPRENGSNENSTMSQRIEEGTEGSYTYLWDGDIPETLSGADKVFDQSEPSKESQDLINRVRQLESHVKQLRNVVLKGQGENQARKKAKGREFDFKKYNTRHVALKILYMGWDYHGFAVQEETEKTIEAALFDALLKTKLIESRETSNYHRCGRTDKGVSAFGQVISIDLRSNLLEGPGVKVREGGSAHERSGDKTTEIRYCHILNKVLPPEIRCLAWVPVNVDFSARFDCKKRTYKYYFPKANLDLKLMQDAACKLIGEHDFRNLCKMDVGNGVTNYKRRIISAEINTVGEFTGGYQMCELTIVGMAFLWHQIRCIVSVLFMVGQGKERPEIIEELLDIDRLPRKPQYTMASEIPLNLFEAEFTNDLEWIYEVDWHEENIKHLQQLWAQHAVKAQMLKSILDEMDKAKVETDCDIAPWADLCGPVYNQSEWIIPARTKVHKPLLDRQTCESLEERMEHFAKRRKTSHPQQEVEQT</sequence>
<dbReference type="GO" id="GO:0005634">
    <property type="term" value="C:nucleus"/>
    <property type="evidence" value="ECO:0007669"/>
    <property type="project" value="TreeGrafter"/>
</dbReference>
<dbReference type="InterPro" id="IPR020103">
    <property type="entry name" value="PsdUridine_synth_cat_dom_sf"/>
</dbReference>
<dbReference type="Gene3D" id="3.30.70.580">
    <property type="entry name" value="Pseudouridine synthase I, catalytic domain, N-terminal subdomain"/>
    <property type="match status" value="1"/>
</dbReference>
<dbReference type="InterPro" id="IPR001406">
    <property type="entry name" value="PsdUridine_synth_TruA"/>
</dbReference>
<evidence type="ECO:0000259" key="5">
    <source>
        <dbReference type="Pfam" id="PF01416"/>
    </source>
</evidence>